<dbReference type="Proteomes" id="UP000233469">
    <property type="component" value="Unassembled WGS sequence"/>
</dbReference>
<dbReference type="VEuPathDB" id="FungiDB:RhiirA1_463464"/>
<name>A0A2N1N8H1_9GLOM</name>
<dbReference type="EMBL" id="LLXL01000653">
    <property type="protein sequence ID" value="PKK70120.1"/>
    <property type="molecule type" value="Genomic_DNA"/>
</dbReference>
<organism evidence="1 2">
    <name type="scientific">Rhizophagus irregularis</name>
    <dbReference type="NCBI Taxonomy" id="588596"/>
    <lineage>
        <taxon>Eukaryota</taxon>
        <taxon>Fungi</taxon>
        <taxon>Fungi incertae sedis</taxon>
        <taxon>Mucoromycota</taxon>
        <taxon>Glomeromycotina</taxon>
        <taxon>Glomeromycetes</taxon>
        <taxon>Glomerales</taxon>
        <taxon>Glomeraceae</taxon>
        <taxon>Rhizophagus</taxon>
    </lineage>
</organism>
<protein>
    <submittedName>
        <fullName evidence="1">Uncharacterized protein</fullName>
    </submittedName>
</protein>
<dbReference type="VEuPathDB" id="FungiDB:FUN_012319"/>
<evidence type="ECO:0000313" key="1">
    <source>
        <dbReference type="EMBL" id="PKK70120.1"/>
    </source>
</evidence>
<accession>A0A2N1N8H1</accession>
<proteinExistence type="predicted"/>
<reference evidence="1 2" key="1">
    <citation type="submission" date="2016-04" db="EMBL/GenBank/DDBJ databases">
        <title>Genome analyses suggest a sexual origin of heterokaryosis in a supposedly ancient asexual fungus.</title>
        <authorList>
            <person name="Ropars J."/>
            <person name="Sedzielewska K."/>
            <person name="Noel J."/>
            <person name="Charron P."/>
            <person name="Farinelli L."/>
            <person name="Marton T."/>
            <person name="Kruger M."/>
            <person name="Pelin A."/>
            <person name="Brachmann A."/>
            <person name="Corradi N."/>
        </authorList>
    </citation>
    <scope>NUCLEOTIDE SEQUENCE [LARGE SCALE GENOMIC DNA]</scope>
    <source>
        <strain evidence="1 2">C2</strain>
    </source>
</reference>
<evidence type="ECO:0000313" key="2">
    <source>
        <dbReference type="Proteomes" id="UP000233469"/>
    </source>
</evidence>
<dbReference type="AlphaFoldDB" id="A0A2N1N8H1"/>
<sequence>MNQNNQLPPFNAIYPDSNNYNIFTVSPQQNLTSANTLNMTSADTSRILFKAILKLSIT</sequence>
<comment type="caution">
    <text evidence="1">The sequence shown here is derived from an EMBL/GenBank/DDBJ whole genome shotgun (WGS) entry which is preliminary data.</text>
</comment>
<reference evidence="1 2" key="2">
    <citation type="submission" date="2017-10" db="EMBL/GenBank/DDBJ databases">
        <title>Extensive intraspecific genome diversity in a model arbuscular mycorrhizal fungus.</title>
        <authorList>
            <person name="Chen E.C.H."/>
            <person name="Morin E."/>
            <person name="Baudet D."/>
            <person name="Noel J."/>
            <person name="Ndikumana S."/>
            <person name="Charron P."/>
            <person name="St-Onge C."/>
            <person name="Giorgi J."/>
            <person name="Grigoriev I.V."/>
            <person name="Roux C."/>
            <person name="Martin F.M."/>
            <person name="Corradi N."/>
        </authorList>
    </citation>
    <scope>NUCLEOTIDE SEQUENCE [LARGE SCALE GENOMIC DNA]</scope>
    <source>
        <strain evidence="1 2">C2</strain>
    </source>
</reference>
<gene>
    <name evidence="1" type="ORF">RhiirC2_747167</name>
</gene>